<protein>
    <submittedName>
        <fullName evidence="2">Uncharacterized protein</fullName>
    </submittedName>
</protein>
<dbReference type="EMBL" id="OD564881">
    <property type="protein sequence ID" value="CAD7440116.1"/>
    <property type="molecule type" value="Genomic_DNA"/>
</dbReference>
<feature type="compositionally biased region" description="Basic and acidic residues" evidence="1">
    <location>
        <begin position="209"/>
        <end position="223"/>
    </location>
</feature>
<sequence length="267" mass="29799">MDGRMETNWYSRAIRSVYWRRTMAKRLLIVKKKKSREGLYWVEVLDRRWPMITPNRDSNIDIPVIDSLVYCESSALDHAATEIEEVNPHLRGGRVENHLGKATLIHPTEIRTSISPSSAVELNTTSALANYVTEAGGLVKQHCLSGIDLTYGRLPRGLAQNSRGNSHRQAQYFTKTCLVASAIYGFRYPSVLAGAEGYFESKSLPSKSLHESKSLSSKGHQENKSLPSKGHQEIKILPFQGLQESKSLPSKGLQESMSLLSQGLQES</sequence>
<organism evidence="2">
    <name type="scientific">Timema bartmani</name>
    <dbReference type="NCBI Taxonomy" id="61472"/>
    <lineage>
        <taxon>Eukaryota</taxon>
        <taxon>Metazoa</taxon>
        <taxon>Ecdysozoa</taxon>
        <taxon>Arthropoda</taxon>
        <taxon>Hexapoda</taxon>
        <taxon>Insecta</taxon>
        <taxon>Pterygota</taxon>
        <taxon>Neoptera</taxon>
        <taxon>Polyneoptera</taxon>
        <taxon>Phasmatodea</taxon>
        <taxon>Timematodea</taxon>
        <taxon>Timematoidea</taxon>
        <taxon>Timematidae</taxon>
        <taxon>Timema</taxon>
    </lineage>
</organism>
<proteinExistence type="predicted"/>
<accession>A0A7R9HXQ2</accession>
<name>A0A7R9HXQ2_9NEOP</name>
<gene>
    <name evidence="2" type="ORF">TBIB3V08_LOCUS2643</name>
</gene>
<reference evidence="2" key="1">
    <citation type="submission" date="2020-11" db="EMBL/GenBank/DDBJ databases">
        <authorList>
            <person name="Tran Van P."/>
        </authorList>
    </citation>
    <scope>NUCLEOTIDE SEQUENCE</scope>
</reference>
<feature type="region of interest" description="Disordered" evidence="1">
    <location>
        <begin position="209"/>
        <end position="230"/>
    </location>
</feature>
<evidence type="ECO:0000313" key="2">
    <source>
        <dbReference type="EMBL" id="CAD7440116.1"/>
    </source>
</evidence>
<dbReference type="AlphaFoldDB" id="A0A7R9HXQ2"/>
<feature type="region of interest" description="Disordered" evidence="1">
    <location>
        <begin position="247"/>
        <end position="267"/>
    </location>
</feature>
<evidence type="ECO:0000256" key="1">
    <source>
        <dbReference type="SAM" id="MobiDB-lite"/>
    </source>
</evidence>